<organism evidence="1 2">
    <name type="scientific">Candidatus Schekmanbacteria bacterium RBG_16_38_10</name>
    <dbReference type="NCBI Taxonomy" id="1817879"/>
    <lineage>
        <taxon>Bacteria</taxon>
        <taxon>Candidatus Schekmaniibacteriota</taxon>
    </lineage>
</organism>
<evidence type="ECO:0000313" key="1">
    <source>
        <dbReference type="EMBL" id="OGL43792.1"/>
    </source>
</evidence>
<proteinExistence type="predicted"/>
<accession>A0A1F7RQG3</accession>
<gene>
    <name evidence="1" type="ORF">A2W05_07995</name>
</gene>
<comment type="caution">
    <text evidence="1">The sequence shown here is derived from an EMBL/GenBank/DDBJ whole genome shotgun (WGS) entry which is preliminary data.</text>
</comment>
<sequence>MKSKNIKRLASIVVLIFLPLFSGCYINRIVELDSEIQVLKGRVIKIEKDRNDEKQQTETRMKALEDSAKNNSSRIDQLMQRISIVGGKIEEEQINEGAK</sequence>
<evidence type="ECO:0000313" key="2">
    <source>
        <dbReference type="Proteomes" id="UP000178797"/>
    </source>
</evidence>
<dbReference type="Proteomes" id="UP000178797">
    <property type="component" value="Unassembled WGS sequence"/>
</dbReference>
<dbReference type="EMBL" id="MGDE01000209">
    <property type="protein sequence ID" value="OGL43792.1"/>
    <property type="molecule type" value="Genomic_DNA"/>
</dbReference>
<dbReference type="AlphaFoldDB" id="A0A1F7RQG3"/>
<reference evidence="1 2" key="1">
    <citation type="journal article" date="2016" name="Nat. Commun.">
        <title>Thousands of microbial genomes shed light on interconnected biogeochemical processes in an aquifer system.</title>
        <authorList>
            <person name="Anantharaman K."/>
            <person name="Brown C.T."/>
            <person name="Hug L.A."/>
            <person name="Sharon I."/>
            <person name="Castelle C.J."/>
            <person name="Probst A.J."/>
            <person name="Thomas B.C."/>
            <person name="Singh A."/>
            <person name="Wilkins M.J."/>
            <person name="Karaoz U."/>
            <person name="Brodie E.L."/>
            <person name="Williams K.H."/>
            <person name="Hubbard S.S."/>
            <person name="Banfield J.F."/>
        </authorList>
    </citation>
    <scope>NUCLEOTIDE SEQUENCE [LARGE SCALE GENOMIC DNA]</scope>
</reference>
<dbReference type="PROSITE" id="PS51257">
    <property type="entry name" value="PROKAR_LIPOPROTEIN"/>
    <property type="match status" value="1"/>
</dbReference>
<protein>
    <submittedName>
        <fullName evidence="1">Uncharacterized protein</fullName>
    </submittedName>
</protein>
<name>A0A1F7RQG3_9BACT</name>